<dbReference type="Proteomes" id="UP001333110">
    <property type="component" value="Unassembled WGS sequence"/>
</dbReference>
<protein>
    <submittedName>
        <fullName evidence="1">Uncharacterized protein</fullName>
    </submittedName>
</protein>
<keyword evidence="2" id="KW-1185">Reference proteome</keyword>
<reference evidence="1 2" key="1">
    <citation type="journal article" date="2023" name="J. Hered.">
        <title>Chromosome-level genome of the wood stork (Mycteria americana) provides insight into avian chromosome evolution.</title>
        <authorList>
            <person name="Flamio R. Jr."/>
            <person name="Ramstad K.M."/>
        </authorList>
    </citation>
    <scope>NUCLEOTIDE SEQUENCE [LARGE SCALE GENOMIC DNA]</scope>
    <source>
        <strain evidence="1">JAX WOST 10</strain>
    </source>
</reference>
<dbReference type="AlphaFoldDB" id="A0AAN7P5B3"/>
<organism evidence="1 2">
    <name type="scientific">Mycteria americana</name>
    <name type="common">Wood stork</name>
    <dbReference type="NCBI Taxonomy" id="33587"/>
    <lineage>
        <taxon>Eukaryota</taxon>
        <taxon>Metazoa</taxon>
        <taxon>Chordata</taxon>
        <taxon>Craniata</taxon>
        <taxon>Vertebrata</taxon>
        <taxon>Euteleostomi</taxon>
        <taxon>Archelosauria</taxon>
        <taxon>Archosauria</taxon>
        <taxon>Dinosauria</taxon>
        <taxon>Saurischia</taxon>
        <taxon>Theropoda</taxon>
        <taxon>Coelurosauria</taxon>
        <taxon>Aves</taxon>
        <taxon>Neognathae</taxon>
        <taxon>Neoaves</taxon>
        <taxon>Aequornithes</taxon>
        <taxon>Ciconiiformes</taxon>
        <taxon>Ciconiidae</taxon>
        <taxon>Mycteria</taxon>
    </lineage>
</organism>
<accession>A0AAN7P5B3</accession>
<comment type="caution">
    <text evidence="1">The sequence shown here is derived from an EMBL/GenBank/DDBJ whole genome shotgun (WGS) entry which is preliminary data.</text>
</comment>
<dbReference type="EMBL" id="JAUNZN010000002">
    <property type="protein sequence ID" value="KAK4827002.1"/>
    <property type="molecule type" value="Genomic_DNA"/>
</dbReference>
<sequence>MGQQCAPTARMANNISGCVSRSVASKSRELHCCACLWASQSKKCIAILVQVQWRVTKTLRGLQHTAHEERLRELTVKRSNKLPREVVESPSIQLDKALRNLIWLNLLGLDD</sequence>
<name>A0AAN7P5B3_MYCAM</name>
<feature type="non-terminal residue" evidence="1">
    <location>
        <position position="111"/>
    </location>
</feature>
<gene>
    <name evidence="1" type="ORF">QYF61_013102</name>
</gene>
<evidence type="ECO:0000313" key="2">
    <source>
        <dbReference type="Proteomes" id="UP001333110"/>
    </source>
</evidence>
<proteinExistence type="predicted"/>
<evidence type="ECO:0000313" key="1">
    <source>
        <dbReference type="EMBL" id="KAK4827002.1"/>
    </source>
</evidence>